<feature type="signal peptide" evidence="10">
    <location>
        <begin position="1"/>
        <end position="22"/>
    </location>
</feature>
<keyword evidence="7" id="KW-0482">Metalloprotease</keyword>
<dbReference type="SUPFAM" id="SSF63411">
    <property type="entry name" value="LuxS/MPP-like metallohydrolase"/>
    <property type="match status" value="4"/>
</dbReference>
<dbReference type="Pfam" id="PF00675">
    <property type="entry name" value="Peptidase_M16"/>
    <property type="match status" value="1"/>
</dbReference>
<dbReference type="EMBL" id="JAENIK010000013">
    <property type="protein sequence ID" value="MBK1818071.1"/>
    <property type="molecule type" value="Genomic_DNA"/>
</dbReference>
<evidence type="ECO:0000256" key="9">
    <source>
        <dbReference type="SAM" id="MobiDB-lite"/>
    </source>
</evidence>
<dbReference type="PROSITE" id="PS00143">
    <property type="entry name" value="INSULINASE"/>
    <property type="match status" value="1"/>
</dbReference>
<dbReference type="GO" id="GO:0006508">
    <property type="term" value="P:proteolysis"/>
    <property type="evidence" value="ECO:0007669"/>
    <property type="project" value="UniProtKB-KW"/>
</dbReference>
<evidence type="ECO:0000259" key="12">
    <source>
        <dbReference type="Pfam" id="PF05193"/>
    </source>
</evidence>
<proteinExistence type="inferred from homology"/>
<dbReference type="RefSeq" id="WP_200353026.1">
    <property type="nucleotide sequence ID" value="NZ_BAABHZ010000002.1"/>
</dbReference>
<keyword evidence="3" id="KW-0645">Protease</keyword>
<comment type="caution">
    <text evidence="13">The sequence shown here is derived from an EMBL/GenBank/DDBJ whole genome shotgun (WGS) entry which is preliminary data.</text>
</comment>
<feature type="domain" description="Peptidase M16 C-terminal" evidence="12">
    <location>
        <begin position="746"/>
        <end position="908"/>
    </location>
</feature>
<sequence>MQKATPLVLVLLLAATATYLSVRPKKAVLTDPPPVAQAEASAPAPDLSKPQPTAKTDTAVAKVAPKPWPQASSDIAPDAAATFGTLENGMRYIIYPNAEPPKRVSLRLHISAGSLMEANDQRGIAHFLEHMVFNGSKNYTAAELIPKMQRLGIQFGAHANAYTSFDETVYMLDLPDLSADTLNLGFTVMRDFGDGALLTADEIDKERGVILSEKVSRDSVSFRLMEQQFAAILPDSLVTNRFPIGTEEVIKAAPRDRFLDLYTRFYTPERMTFIVVGDIDPKEIQTRVEATFSSMTNPSAAGKNPELGAIKQPEGIKASVFADKEVSSTDVSLTLVRPYTPKPDTAAVRAERMTLGIAHSILSRRFERLSKIEGSAIATGSASENVLFNYAEIGSIDITAADDRWQEVVPLLEQEFRRALEYGFTAAELAEAKSNLLNAYEQQVKQKATRKSEGIATVLARSINDDSVFSDPVTDLEIARKALDSIDLAACHDSFKKFWDATGHHLILTTKEKPENSDKELVSLFEESRGKPVEAPAARELTPFGYTNFGKPGTITSRKEVKDLGITQLVLSNQIRVNLKPTDFEKGRIRLLARIGSGKLTQPKDTPMLDAFATAVFEGGGLGKHSNDDLQQILAGRNVDTALSIGEDAFTLGGSTTPADFTTQVQLMCASLTDPGYRDEGLWQFQKAIPMIYQQLKHTPAGPQQEMDAWLHGGDSRFSVATEKQLAAYTIADAKKWLAPELAKGYLELSIVGDFEIEKITPDLLASFGALPPRAATPAALADMRKIRFPNAPGVKTFTYDSKIPQGVASTLWKTDGLRGNQPEFRRLNILGEIYGDRLREEIREKLGASYSPNAGADGSDAFEGFGYVIGQSVGKPEDLDLLLKTMRELADTFATQGATDDELDRALKPTLGQLDKSLRDNSYWLGTVMSQSQADPKRLELARGREADYRSITLKEINALAKKYLRAENALLISIKPAE</sequence>
<evidence type="ECO:0000256" key="3">
    <source>
        <dbReference type="ARBA" id="ARBA00022670"/>
    </source>
</evidence>
<accession>A0A934R8E0</accession>
<keyword evidence="10" id="KW-0732">Signal</keyword>
<comment type="cofactor">
    <cofactor evidence="1">
        <name>Zn(2+)</name>
        <dbReference type="ChEBI" id="CHEBI:29105"/>
    </cofactor>
</comment>
<dbReference type="PANTHER" id="PTHR43690:SF17">
    <property type="entry name" value="PROTEIN YHJJ"/>
    <property type="match status" value="1"/>
</dbReference>
<keyword evidence="14" id="KW-1185">Reference proteome</keyword>
<feature type="domain" description="Peptidase M16 C-terminal" evidence="12">
    <location>
        <begin position="255"/>
        <end position="436"/>
    </location>
</feature>
<keyword evidence="4" id="KW-0479">Metal-binding</keyword>
<evidence type="ECO:0000256" key="5">
    <source>
        <dbReference type="ARBA" id="ARBA00022801"/>
    </source>
</evidence>
<feature type="chain" id="PRO_5037289003" evidence="10">
    <location>
        <begin position="23"/>
        <end position="980"/>
    </location>
</feature>
<dbReference type="InterPro" id="IPR011249">
    <property type="entry name" value="Metalloenz_LuxS/M16"/>
</dbReference>
<evidence type="ECO:0000256" key="1">
    <source>
        <dbReference type="ARBA" id="ARBA00001947"/>
    </source>
</evidence>
<dbReference type="AlphaFoldDB" id="A0A934R8E0"/>
<evidence type="ECO:0000256" key="6">
    <source>
        <dbReference type="ARBA" id="ARBA00022833"/>
    </source>
</evidence>
<evidence type="ECO:0000256" key="7">
    <source>
        <dbReference type="ARBA" id="ARBA00023049"/>
    </source>
</evidence>
<evidence type="ECO:0000256" key="8">
    <source>
        <dbReference type="RuleBase" id="RU004447"/>
    </source>
</evidence>
<organism evidence="13 14">
    <name type="scientific">Luteolibacter yonseiensis</name>
    <dbReference type="NCBI Taxonomy" id="1144680"/>
    <lineage>
        <taxon>Bacteria</taxon>
        <taxon>Pseudomonadati</taxon>
        <taxon>Verrucomicrobiota</taxon>
        <taxon>Verrucomicrobiia</taxon>
        <taxon>Verrucomicrobiales</taxon>
        <taxon>Verrucomicrobiaceae</taxon>
        <taxon>Luteolibacter</taxon>
    </lineage>
</organism>
<gene>
    <name evidence="13" type="ORF">JIN84_20785</name>
</gene>
<dbReference type="InterPro" id="IPR001431">
    <property type="entry name" value="Pept_M16_Zn_BS"/>
</dbReference>
<comment type="similarity">
    <text evidence="2 8">Belongs to the peptidase M16 family.</text>
</comment>
<dbReference type="Proteomes" id="UP000600139">
    <property type="component" value="Unassembled WGS sequence"/>
</dbReference>
<reference evidence="13" key="1">
    <citation type="submission" date="2021-01" db="EMBL/GenBank/DDBJ databases">
        <title>Modified the classification status of verrucomicrobia.</title>
        <authorList>
            <person name="Feng X."/>
        </authorList>
    </citation>
    <scope>NUCLEOTIDE SEQUENCE</scope>
    <source>
        <strain evidence="13">JCM 18052</strain>
    </source>
</reference>
<feature type="domain" description="Peptidase M16 N-terminal" evidence="11">
    <location>
        <begin position="93"/>
        <end position="213"/>
    </location>
</feature>
<dbReference type="InterPro" id="IPR011765">
    <property type="entry name" value="Pept_M16_N"/>
</dbReference>
<name>A0A934R8E0_9BACT</name>
<dbReference type="InterPro" id="IPR007863">
    <property type="entry name" value="Peptidase_M16_C"/>
</dbReference>
<keyword evidence="5" id="KW-0378">Hydrolase</keyword>
<evidence type="ECO:0000256" key="10">
    <source>
        <dbReference type="SAM" id="SignalP"/>
    </source>
</evidence>
<dbReference type="GO" id="GO:0046872">
    <property type="term" value="F:metal ion binding"/>
    <property type="evidence" value="ECO:0007669"/>
    <property type="project" value="UniProtKB-KW"/>
</dbReference>
<evidence type="ECO:0000259" key="11">
    <source>
        <dbReference type="Pfam" id="PF00675"/>
    </source>
</evidence>
<keyword evidence="6" id="KW-0862">Zinc</keyword>
<dbReference type="PANTHER" id="PTHR43690">
    <property type="entry name" value="NARDILYSIN"/>
    <property type="match status" value="1"/>
</dbReference>
<evidence type="ECO:0000313" key="13">
    <source>
        <dbReference type="EMBL" id="MBK1818071.1"/>
    </source>
</evidence>
<protein>
    <submittedName>
        <fullName evidence="13">Insulinase family protein</fullName>
    </submittedName>
</protein>
<feature type="region of interest" description="Disordered" evidence="9">
    <location>
        <begin position="33"/>
        <end position="59"/>
    </location>
</feature>
<dbReference type="InterPro" id="IPR050626">
    <property type="entry name" value="Peptidase_M16"/>
</dbReference>
<dbReference type="Pfam" id="PF05193">
    <property type="entry name" value="Peptidase_M16_C"/>
    <property type="match status" value="2"/>
</dbReference>
<evidence type="ECO:0000256" key="4">
    <source>
        <dbReference type="ARBA" id="ARBA00022723"/>
    </source>
</evidence>
<dbReference type="GO" id="GO:0004222">
    <property type="term" value="F:metalloendopeptidase activity"/>
    <property type="evidence" value="ECO:0007669"/>
    <property type="project" value="InterPro"/>
</dbReference>
<dbReference type="Gene3D" id="3.30.830.10">
    <property type="entry name" value="Metalloenzyme, LuxS/M16 peptidase-like"/>
    <property type="match status" value="4"/>
</dbReference>
<evidence type="ECO:0000313" key="14">
    <source>
        <dbReference type="Proteomes" id="UP000600139"/>
    </source>
</evidence>
<evidence type="ECO:0000256" key="2">
    <source>
        <dbReference type="ARBA" id="ARBA00007261"/>
    </source>
</evidence>